<protein>
    <submittedName>
        <fullName evidence="4">Uncharacterized protein</fullName>
    </submittedName>
</protein>
<feature type="region of interest" description="Disordered" evidence="1">
    <location>
        <begin position="163"/>
        <end position="224"/>
    </location>
</feature>
<dbReference type="GeneID" id="33564444"/>
<evidence type="ECO:0000313" key="4">
    <source>
        <dbReference type="EMBL" id="ORZ28201.1"/>
    </source>
</evidence>
<feature type="region of interest" description="Disordered" evidence="1">
    <location>
        <begin position="121"/>
        <end position="143"/>
    </location>
</feature>
<feature type="compositionally biased region" description="Acidic residues" evidence="1">
    <location>
        <begin position="174"/>
        <end position="205"/>
    </location>
</feature>
<keyword evidence="2" id="KW-1133">Transmembrane helix</keyword>
<comment type="caution">
    <text evidence="4">The sequence shown here is derived from an EMBL/GenBank/DDBJ whole genome shotgun (WGS) entry which is preliminary data.</text>
</comment>
<proteinExistence type="predicted"/>
<feature type="transmembrane region" description="Helical" evidence="2">
    <location>
        <begin position="95"/>
        <end position="116"/>
    </location>
</feature>
<keyword evidence="2" id="KW-0812">Transmembrane</keyword>
<dbReference type="InParanoid" id="A0A1Y2H2J8"/>
<sequence length="224" mass="24941">MIATTSQKLRSWFASITSPSATHASGMLILVAILAAVTEAHADSVAAGSERTIYSHHHPKDSSSSNQASDAHSRDLPFKSEEQEAETKALNNQDMLYYVALGMLVSQGLIRLITFISNRREAAARKEDNGSEKKSRKDDLSLNALEDLDEETLKRRRQEHLATLAQQAPLLGSDSEDEDYEEGTSESESESEEDIDEDVSNDEDLNELHDENTTGVVRRRHNWN</sequence>
<keyword evidence="3" id="KW-0732">Signal</keyword>
<keyword evidence="2" id="KW-0472">Membrane</keyword>
<dbReference type="EMBL" id="MCFF01000002">
    <property type="protein sequence ID" value="ORZ28201.1"/>
    <property type="molecule type" value="Genomic_DNA"/>
</dbReference>
<dbReference type="RefSeq" id="XP_021885886.1">
    <property type="nucleotide sequence ID" value="XM_022022600.1"/>
</dbReference>
<gene>
    <name evidence="4" type="ORF">BCR41DRAFT_344826</name>
</gene>
<dbReference type="Proteomes" id="UP000193648">
    <property type="component" value="Unassembled WGS sequence"/>
</dbReference>
<dbReference type="AlphaFoldDB" id="A0A1Y2H2J8"/>
<accession>A0A1Y2H2J8</accession>
<evidence type="ECO:0000256" key="1">
    <source>
        <dbReference type="SAM" id="MobiDB-lite"/>
    </source>
</evidence>
<evidence type="ECO:0000256" key="2">
    <source>
        <dbReference type="SAM" id="Phobius"/>
    </source>
</evidence>
<reference evidence="4 5" key="1">
    <citation type="submission" date="2016-07" db="EMBL/GenBank/DDBJ databases">
        <title>Pervasive Adenine N6-methylation of Active Genes in Fungi.</title>
        <authorList>
            <consortium name="DOE Joint Genome Institute"/>
            <person name="Mondo S.J."/>
            <person name="Dannebaum R.O."/>
            <person name="Kuo R.C."/>
            <person name="Labutti K."/>
            <person name="Haridas S."/>
            <person name="Kuo A."/>
            <person name="Salamov A."/>
            <person name="Ahrendt S.R."/>
            <person name="Lipzen A."/>
            <person name="Sullivan W."/>
            <person name="Andreopoulos W.B."/>
            <person name="Clum A."/>
            <person name="Lindquist E."/>
            <person name="Daum C."/>
            <person name="Ramamoorthy G.K."/>
            <person name="Gryganskyi A."/>
            <person name="Culley D."/>
            <person name="Magnuson J.K."/>
            <person name="James T.Y."/>
            <person name="O'Malley M.A."/>
            <person name="Stajich J.E."/>
            <person name="Spatafora J.W."/>
            <person name="Visel A."/>
            <person name="Grigoriev I.V."/>
        </authorList>
    </citation>
    <scope>NUCLEOTIDE SEQUENCE [LARGE SCALE GENOMIC DNA]</scope>
    <source>
        <strain evidence="4 5">NRRL 3116</strain>
    </source>
</reference>
<evidence type="ECO:0000256" key="3">
    <source>
        <dbReference type="SAM" id="SignalP"/>
    </source>
</evidence>
<keyword evidence="5" id="KW-1185">Reference proteome</keyword>
<feature type="compositionally biased region" description="Basic and acidic residues" evidence="1">
    <location>
        <begin position="121"/>
        <end position="140"/>
    </location>
</feature>
<feature type="region of interest" description="Disordered" evidence="1">
    <location>
        <begin position="55"/>
        <end position="79"/>
    </location>
</feature>
<feature type="signal peptide" evidence="3">
    <location>
        <begin position="1"/>
        <end position="42"/>
    </location>
</feature>
<evidence type="ECO:0000313" key="5">
    <source>
        <dbReference type="Proteomes" id="UP000193648"/>
    </source>
</evidence>
<name>A0A1Y2H2J8_9FUNG</name>
<organism evidence="4 5">
    <name type="scientific">Lobosporangium transversale</name>
    <dbReference type="NCBI Taxonomy" id="64571"/>
    <lineage>
        <taxon>Eukaryota</taxon>
        <taxon>Fungi</taxon>
        <taxon>Fungi incertae sedis</taxon>
        <taxon>Mucoromycota</taxon>
        <taxon>Mortierellomycotina</taxon>
        <taxon>Mortierellomycetes</taxon>
        <taxon>Mortierellales</taxon>
        <taxon>Mortierellaceae</taxon>
        <taxon>Lobosporangium</taxon>
    </lineage>
</organism>
<feature type="chain" id="PRO_5012802050" evidence="3">
    <location>
        <begin position="43"/>
        <end position="224"/>
    </location>
</feature>
<dbReference type="OrthoDB" id="2440535at2759"/>